<protein>
    <submittedName>
        <fullName evidence="1">Uncharacterized protein</fullName>
    </submittedName>
</protein>
<dbReference type="RefSeq" id="WP_085091859.1">
    <property type="nucleotide sequence ID" value="NZ_FXAK01000010.1"/>
</dbReference>
<dbReference type="Proteomes" id="UP000192936">
    <property type="component" value="Unassembled WGS sequence"/>
</dbReference>
<sequence length="285" mass="30634">MTITETGAQWHEARATFIERIDALDAHGEAVGHEVPWPFVSHGKRGTVYLSAAEIDRDRRLSPRVKERLKGRLERAIVAHNEARQRLGLAEIEAAVNAASEDVGRLGHALADDRSGTVQAIVTKLRVLTVEVEDGGDMSGYASGLLASALADAEALAAASDDLIGLHREWSALMEQVDQRHNGPSATRPDYPDYDRIGGLEELIAHYPDTGIAAAVMRLDVALGTFVGSVMCGEVEMLDEGAIVGATRALESLAASAPGVKPWTIQARQRGLERLAAHRVREAAE</sequence>
<dbReference type="OrthoDB" id="9952676at2"/>
<dbReference type="STRING" id="286727.SAMN02982917_0026"/>
<dbReference type="AlphaFoldDB" id="A0A1X7HQ07"/>
<proteinExistence type="predicted"/>
<reference evidence="1 2" key="1">
    <citation type="submission" date="2017-04" db="EMBL/GenBank/DDBJ databases">
        <authorList>
            <person name="Afonso C.L."/>
            <person name="Miller P.J."/>
            <person name="Scott M.A."/>
            <person name="Spackman E."/>
            <person name="Goraichik I."/>
            <person name="Dimitrov K.M."/>
            <person name="Suarez D.L."/>
            <person name="Swayne D.E."/>
        </authorList>
    </citation>
    <scope>NUCLEOTIDE SEQUENCE [LARGE SCALE GENOMIC DNA]</scope>
    <source>
        <strain evidence="1 2">A2P</strain>
    </source>
</reference>
<name>A0A1X7HQ07_9PROT</name>
<dbReference type="EMBL" id="FXAK01000010">
    <property type="protein sequence ID" value="SMF90882.1"/>
    <property type="molecule type" value="Genomic_DNA"/>
</dbReference>
<gene>
    <name evidence="1" type="ORF">SAMN02982917_0026</name>
</gene>
<evidence type="ECO:0000313" key="1">
    <source>
        <dbReference type="EMBL" id="SMF90882.1"/>
    </source>
</evidence>
<evidence type="ECO:0000313" key="2">
    <source>
        <dbReference type="Proteomes" id="UP000192936"/>
    </source>
</evidence>
<accession>A0A1X7HQ07</accession>
<organism evidence="1 2">
    <name type="scientific">Azospirillum oryzae</name>
    <dbReference type="NCBI Taxonomy" id="286727"/>
    <lineage>
        <taxon>Bacteria</taxon>
        <taxon>Pseudomonadati</taxon>
        <taxon>Pseudomonadota</taxon>
        <taxon>Alphaproteobacteria</taxon>
        <taxon>Rhodospirillales</taxon>
        <taxon>Azospirillaceae</taxon>
        <taxon>Azospirillum</taxon>
    </lineage>
</organism>